<organism evidence="1 2">
    <name type="scientific">Leptosia nina</name>
    <dbReference type="NCBI Taxonomy" id="320188"/>
    <lineage>
        <taxon>Eukaryota</taxon>
        <taxon>Metazoa</taxon>
        <taxon>Ecdysozoa</taxon>
        <taxon>Arthropoda</taxon>
        <taxon>Hexapoda</taxon>
        <taxon>Insecta</taxon>
        <taxon>Pterygota</taxon>
        <taxon>Neoptera</taxon>
        <taxon>Endopterygota</taxon>
        <taxon>Lepidoptera</taxon>
        <taxon>Glossata</taxon>
        <taxon>Ditrysia</taxon>
        <taxon>Papilionoidea</taxon>
        <taxon>Pieridae</taxon>
        <taxon>Pierinae</taxon>
        <taxon>Leptosia</taxon>
    </lineage>
</organism>
<dbReference type="EMBL" id="CAVLEF010000280">
    <property type="protein sequence ID" value="CAK1555819.1"/>
    <property type="molecule type" value="Genomic_DNA"/>
</dbReference>
<comment type="caution">
    <text evidence="1">The sequence shown here is derived from an EMBL/GenBank/DDBJ whole genome shotgun (WGS) entry which is preliminary data.</text>
</comment>
<accession>A0AAV1K212</accession>
<evidence type="ECO:0000313" key="2">
    <source>
        <dbReference type="Proteomes" id="UP001497472"/>
    </source>
</evidence>
<sequence>MPTRGQIFHLRYLRLHSAITQPETDVLYKVKNPRIPITKYKQLFTDTLQDYVLLSATGKLILISAEHDKKRVNKLMTKRKLIQQEAKYRLVW</sequence>
<dbReference type="AlphaFoldDB" id="A0AAV1K212"/>
<dbReference type="Proteomes" id="UP001497472">
    <property type="component" value="Unassembled WGS sequence"/>
</dbReference>
<protein>
    <submittedName>
        <fullName evidence="1">Uncharacterized protein</fullName>
    </submittedName>
</protein>
<gene>
    <name evidence="1" type="ORF">LNINA_LOCUS14606</name>
</gene>
<name>A0AAV1K212_9NEOP</name>
<keyword evidence="2" id="KW-1185">Reference proteome</keyword>
<reference evidence="1 2" key="1">
    <citation type="submission" date="2023-11" db="EMBL/GenBank/DDBJ databases">
        <authorList>
            <person name="Okamura Y."/>
        </authorList>
    </citation>
    <scope>NUCLEOTIDE SEQUENCE [LARGE SCALE GENOMIC DNA]</scope>
</reference>
<proteinExistence type="predicted"/>
<evidence type="ECO:0000313" key="1">
    <source>
        <dbReference type="EMBL" id="CAK1555819.1"/>
    </source>
</evidence>